<name>A0ACB6QA66_9PLEO</name>
<accession>A0ACB6QA66</accession>
<comment type="caution">
    <text evidence="1">The sequence shown here is derived from an EMBL/GenBank/DDBJ whole genome shotgun (WGS) entry which is preliminary data.</text>
</comment>
<dbReference type="EMBL" id="MU003552">
    <property type="protein sequence ID" value="KAF2463272.1"/>
    <property type="molecule type" value="Genomic_DNA"/>
</dbReference>
<evidence type="ECO:0000313" key="2">
    <source>
        <dbReference type="Proteomes" id="UP000799755"/>
    </source>
</evidence>
<evidence type="ECO:0000313" key="1">
    <source>
        <dbReference type="EMBL" id="KAF2463272.1"/>
    </source>
</evidence>
<proteinExistence type="predicted"/>
<gene>
    <name evidence="1" type="ORF">BDR25DRAFT_114974</name>
</gene>
<keyword evidence="2" id="KW-1185">Reference proteome</keyword>
<dbReference type="Proteomes" id="UP000799755">
    <property type="component" value="Unassembled WGS sequence"/>
</dbReference>
<reference evidence="1" key="1">
    <citation type="journal article" date="2020" name="Stud. Mycol.">
        <title>101 Dothideomycetes genomes: a test case for predicting lifestyles and emergence of pathogens.</title>
        <authorList>
            <person name="Haridas S."/>
            <person name="Albert R."/>
            <person name="Binder M."/>
            <person name="Bloem J."/>
            <person name="Labutti K."/>
            <person name="Salamov A."/>
            <person name="Andreopoulos B."/>
            <person name="Baker S."/>
            <person name="Barry K."/>
            <person name="Bills G."/>
            <person name="Bluhm B."/>
            <person name="Cannon C."/>
            <person name="Castanera R."/>
            <person name="Culley D."/>
            <person name="Daum C."/>
            <person name="Ezra D."/>
            <person name="Gonzalez J."/>
            <person name="Henrissat B."/>
            <person name="Kuo A."/>
            <person name="Liang C."/>
            <person name="Lipzen A."/>
            <person name="Lutzoni F."/>
            <person name="Magnuson J."/>
            <person name="Mondo S."/>
            <person name="Nolan M."/>
            <person name="Ohm R."/>
            <person name="Pangilinan J."/>
            <person name="Park H.-J."/>
            <person name="Ramirez L."/>
            <person name="Alfaro M."/>
            <person name="Sun H."/>
            <person name="Tritt A."/>
            <person name="Yoshinaga Y."/>
            <person name="Zwiers L.-H."/>
            <person name="Turgeon B."/>
            <person name="Goodwin S."/>
            <person name="Spatafora J."/>
            <person name="Crous P."/>
            <person name="Grigoriev I."/>
        </authorList>
    </citation>
    <scope>NUCLEOTIDE SEQUENCE</scope>
    <source>
        <strain evidence="1">ATCC 200398</strain>
    </source>
</reference>
<protein>
    <submittedName>
        <fullName evidence="1">Uncharacterized protein</fullName>
    </submittedName>
</protein>
<sequence length="62" mass="7218">MSYTKGPLLSLPILQSFRNLHPRLSPIFGRLFAMYSLLWIFYTTRFSPSANRISLVAWNPTK</sequence>
<organism evidence="1 2">
    <name type="scientific">Lindgomyces ingoldianus</name>
    <dbReference type="NCBI Taxonomy" id="673940"/>
    <lineage>
        <taxon>Eukaryota</taxon>
        <taxon>Fungi</taxon>
        <taxon>Dikarya</taxon>
        <taxon>Ascomycota</taxon>
        <taxon>Pezizomycotina</taxon>
        <taxon>Dothideomycetes</taxon>
        <taxon>Pleosporomycetidae</taxon>
        <taxon>Pleosporales</taxon>
        <taxon>Lindgomycetaceae</taxon>
        <taxon>Lindgomyces</taxon>
    </lineage>
</organism>